<comment type="caution">
    <text evidence="1">The sequence shown here is derived from an EMBL/GenBank/DDBJ whole genome shotgun (WGS) entry which is preliminary data.</text>
</comment>
<name>A0A0A2JN30_PENEN</name>
<keyword evidence="2" id="KW-1185">Reference proteome</keyword>
<dbReference type="EMBL" id="JQFZ01000170">
    <property type="protein sequence ID" value="KGO56221.1"/>
    <property type="molecule type" value="Genomic_DNA"/>
</dbReference>
<proteinExistence type="predicted"/>
<dbReference type="OrthoDB" id="3364175at2759"/>
<dbReference type="Proteomes" id="UP000030143">
    <property type="component" value="Unassembled WGS sequence"/>
</dbReference>
<dbReference type="RefSeq" id="XP_016598016.1">
    <property type="nucleotide sequence ID" value="XM_016745098.1"/>
</dbReference>
<dbReference type="VEuPathDB" id="FungiDB:PEXP_051290"/>
<sequence>MINAWHSDSSFCTQLIDPLSAPEWHLTARRRQILCDQSLRQLIHRPLLLKWFKKKSKETEQPPEAHSAESRCRAQGLNVARNTIGLISESITNGCYSRLTLSFTL</sequence>
<evidence type="ECO:0000313" key="2">
    <source>
        <dbReference type="Proteomes" id="UP000030143"/>
    </source>
</evidence>
<accession>A0A0A2JN30</accession>
<organism evidence="1 2">
    <name type="scientific">Penicillium expansum</name>
    <name type="common">Blue mold rot fungus</name>
    <dbReference type="NCBI Taxonomy" id="27334"/>
    <lineage>
        <taxon>Eukaryota</taxon>
        <taxon>Fungi</taxon>
        <taxon>Dikarya</taxon>
        <taxon>Ascomycota</taxon>
        <taxon>Pezizomycotina</taxon>
        <taxon>Eurotiomycetes</taxon>
        <taxon>Eurotiomycetidae</taxon>
        <taxon>Eurotiales</taxon>
        <taxon>Aspergillaceae</taxon>
        <taxon>Penicillium</taxon>
    </lineage>
</organism>
<evidence type="ECO:0000313" key="1">
    <source>
        <dbReference type="EMBL" id="KGO56221.1"/>
    </source>
</evidence>
<dbReference type="GeneID" id="27680518"/>
<protein>
    <submittedName>
        <fullName evidence="1">Uncharacterized protein</fullName>
    </submittedName>
</protein>
<gene>
    <name evidence="1" type="ORF">PEX2_078280</name>
</gene>
<reference evidence="1 2" key="1">
    <citation type="journal article" date="2015" name="Mol. Plant Microbe Interact.">
        <title>Genome, transcriptome, and functional analyses of Penicillium expansum provide new insights into secondary metabolism and pathogenicity.</title>
        <authorList>
            <person name="Ballester A.R."/>
            <person name="Marcet-Houben M."/>
            <person name="Levin E."/>
            <person name="Sela N."/>
            <person name="Selma-Lazaro C."/>
            <person name="Carmona L."/>
            <person name="Wisniewski M."/>
            <person name="Droby S."/>
            <person name="Gonzalez-Candelas L."/>
            <person name="Gabaldon T."/>
        </authorList>
    </citation>
    <scope>NUCLEOTIDE SEQUENCE [LARGE SCALE GENOMIC DNA]</scope>
    <source>
        <strain evidence="1 2">MD-8</strain>
    </source>
</reference>
<dbReference type="PhylomeDB" id="A0A0A2JN30"/>
<dbReference type="HOGENOM" id="CLU_2237495_0_0_1"/>
<dbReference type="AlphaFoldDB" id="A0A0A2JN30"/>